<dbReference type="InterPro" id="IPR048430">
    <property type="entry name" value="MASE9"/>
</dbReference>
<keyword evidence="1" id="KW-0472">Membrane</keyword>
<dbReference type="AlphaFoldDB" id="A0AAW7ZIF7"/>
<dbReference type="EMBL" id="JARPTC010000032">
    <property type="protein sequence ID" value="MDO7789033.1"/>
    <property type="molecule type" value="Genomic_DNA"/>
</dbReference>
<feature type="transmembrane region" description="Helical" evidence="1">
    <location>
        <begin position="36"/>
        <end position="53"/>
    </location>
</feature>
<evidence type="ECO:0000259" key="2">
    <source>
        <dbReference type="PROSITE" id="PS50887"/>
    </source>
</evidence>
<dbReference type="CDD" id="cd01949">
    <property type="entry name" value="GGDEF"/>
    <property type="match status" value="1"/>
</dbReference>
<evidence type="ECO:0000313" key="3">
    <source>
        <dbReference type="EMBL" id="MDO7789033.1"/>
    </source>
</evidence>
<dbReference type="SUPFAM" id="SSF55073">
    <property type="entry name" value="Nucleotide cyclase"/>
    <property type="match status" value="1"/>
</dbReference>
<sequence length="569" mass="62751">MARQGGLSLLYTWTIILLGFAWLYKIFPSLNFDSAGILVTLVVLGILAEWLAVPFPQGYLSGGYVVVLATQLLFGGVATAWVTGVVTLIGLGIANRGNPLRSTLFNSSQHVLATAVAALAFELVSAQILGIFVFTFVYFAVNHFLVYIYLLPGRRDHPSLFGWDALQWDGYTYLFTAPFGALMAVLYQNMGAGWAVLLFLPVLAAQLVIRKYVHLELSNRELTALFQVAKRLRNSYQPETFFDQILQEARRIVDFHTGVILFWSQERQIFLPGAVRGAFKEDMSNLVLSPGEGLVGRVIETKEPLVIGNIRDDAALADEAGPFKPFRSLMVIPLMSQGEAVGVLVLGQMYPYAFEDKHMQMLSIIGGQAGIVLANDMLEFRVKTLMAIDVLTGFLNHRQFYRQVVKEFIKANSSGTPISLLLVDIDRLRDFNSRYGHGAGDGLIEMVGSVLREYTRPSDLLGRYGGGELAVLAPGADHSDAVSLAEEIRIEVRDRRLVPEESKSQVMVTVSIGVATFPYDSNDPDKIFLGAEKAVARAKELGRDRTISYNQIIKRVKSQIEKSPGATGS</sequence>
<dbReference type="InterPro" id="IPR043128">
    <property type="entry name" value="Rev_trsase/Diguanyl_cyclase"/>
</dbReference>
<dbReference type="SMART" id="SM00065">
    <property type="entry name" value="GAF"/>
    <property type="match status" value="1"/>
</dbReference>
<proteinExistence type="predicted"/>
<dbReference type="InterPro" id="IPR000160">
    <property type="entry name" value="GGDEF_dom"/>
</dbReference>
<feature type="transmembrane region" description="Helical" evidence="1">
    <location>
        <begin position="127"/>
        <end position="150"/>
    </location>
</feature>
<name>A0AAW7ZIF7_9FIRM</name>
<dbReference type="Gene3D" id="3.30.70.270">
    <property type="match status" value="1"/>
</dbReference>
<dbReference type="PANTHER" id="PTHR45138:SF9">
    <property type="entry name" value="DIGUANYLATE CYCLASE DGCM-RELATED"/>
    <property type="match status" value="1"/>
</dbReference>
<dbReference type="InterPro" id="IPR029787">
    <property type="entry name" value="Nucleotide_cyclase"/>
</dbReference>
<dbReference type="Pfam" id="PF13185">
    <property type="entry name" value="GAF_2"/>
    <property type="match status" value="1"/>
</dbReference>
<accession>A0AAW7ZIF7</accession>
<dbReference type="Gene3D" id="3.30.450.40">
    <property type="match status" value="1"/>
</dbReference>
<feature type="domain" description="GGDEF" evidence="2">
    <location>
        <begin position="416"/>
        <end position="551"/>
    </location>
</feature>
<evidence type="ECO:0000313" key="4">
    <source>
        <dbReference type="Proteomes" id="UP001172911"/>
    </source>
</evidence>
<reference evidence="3" key="2">
    <citation type="submission" date="2023-03" db="EMBL/GenBank/DDBJ databases">
        <authorList>
            <person name="Zhang Z."/>
        </authorList>
    </citation>
    <scope>NUCLEOTIDE SEQUENCE</scope>
    <source>
        <strain evidence="3">DSA</strain>
    </source>
</reference>
<dbReference type="RefSeq" id="WP_304545499.1">
    <property type="nucleotide sequence ID" value="NZ_JARPTC010000032.1"/>
</dbReference>
<reference evidence="3" key="1">
    <citation type="journal article" date="2023" name="J. Hazard. Mater.">
        <title>Anaerobic biodegradation of pyrene and benzo[a]pyrene by a new sulfate-reducing Desulforamulus aquiferis strain DSA.</title>
        <authorList>
            <person name="Zhang Z."/>
            <person name="Sun J."/>
            <person name="Gong X."/>
            <person name="Wang C."/>
            <person name="Wang H."/>
        </authorList>
    </citation>
    <scope>NUCLEOTIDE SEQUENCE</scope>
    <source>
        <strain evidence="3">DSA</strain>
    </source>
</reference>
<dbReference type="PANTHER" id="PTHR45138">
    <property type="entry name" value="REGULATORY COMPONENTS OF SENSORY TRANSDUCTION SYSTEM"/>
    <property type="match status" value="1"/>
</dbReference>
<dbReference type="GO" id="GO:0052621">
    <property type="term" value="F:diguanylate cyclase activity"/>
    <property type="evidence" value="ECO:0007669"/>
    <property type="project" value="TreeGrafter"/>
</dbReference>
<evidence type="ECO:0000256" key="1">
    <source>
        <dbReference type="SAM" id="Phobius"/>
    </source>
</evidence>
<organism evidence="3 4">
    <name type="scientific">Desulforamulus aquiferis</name>
    <dbReference type="NCBI Taxonomy" id="1397668"/>
    <lineage>
        <taxon>Bacteria</taxon>
        <taxon>Bacillati</taxon>
        <taxon>Bacillota</taxon>
        <taxon>Clostridia</taxon>
        <taxon>Eubacteriales</taxon>
        <taxon>Peptococcaceae</taxon>
        <taxon>Desulforamulus</taxon>
    </lineage>
</organism>
<dbReference type="NCBIfam" id="TIGR00254">
    <property type="entry name" value="GGDEF"/>
    <property type="match status" value="1"/>
</dbReference>
<feature type="transmembrane region" description="Helical" evidence="1">
    <location>
        <begin position="6"/>
        <end position="24"/>
    </location>
</feature>
<dbReference type="Pfam" id="PF20972">
    <property type="entry name" value="MASE9"/>
    <property type="match status" value="1"/>
</dbReference>
<feature type="transmembrane region" description="Helical" evidence="1">
    <location>
        <begin position="171"/>
        <end position="188"/>
    </location>
</feature>
<keyword evidence="4" id="KW-1185">Reference proteome</keyword>
<dbReference type="InterPro" id="IPR050469">
    <property type="entry name" value="Diguanylate_Cyclase"/>
</dbReference>
<feature type="transmembrane region" description="Helical" evidence="1">
    <location>
        <begin position="194"/>
        <end position="213"/>
    </location>
</feature>
<dbReference type="SMART" id="SM00267">
    <property type="entry name" value="GGDEF"/>
    <property type="match status" value="1"/>
</dbReference>
<keyword evidence="1" id="KW-1133">Transmembrane helix</keyword>
<dbReference type="Proteomes" id="UP001172911">
    <property type="component" value="Unassembled WGS sequence"/>
</dbReference>
<dbReference type="PROSITE" id="PS50887">
    <property type="entry name" value="GGDEF"/>
    <property type="match status" value="1"/>
</dbReference>
<gene>
    <name evidence="3" type="ORF">P6N53_17625</name>
</gene>
<protein>
    <submittedName>
        <fullName evidence="3">Sensor domain-containing diguanylate cyclase</fullName>
    </submittedName>
</protein>
<comment type="caution">
    <text evidence="3">The sequence shown here is derived from an EMBL/GenBank/DDBJ whole genome shotgun (WGS) entry which is preliminary data.</text>
</comment>
<dbReference type="Pfam" id="PF00990">
    <property type="entry name" value="GGDEF"/>
    <property type="match status" value="1"/>
</dbReference>
<keyword evidence="1" id="KW-0812">Transmembrane</keyword>
<dbReference type="SUPFAM" id="SSF55781">
    <property type="entry name" value="GAF domain-like"/>
    <property type="match status" value="1"/>
</dbReference>
<dbReference type="InterPro" id="IPR029016">
    <property type="entry name" value="GAF-like_dom_sf"/>
</dbReference>
<feature type="transmembrane region" description="Helical" evidence="1">
    <location>
        <begin position="65"/>
        <end position="91"/>
    </location>
</feature>
<dbReference type="InterPro" id="IPR003018">
    <property type="entry name" value="GAF"/>
</dbReference>